<dbReference type="NCBIfam" id="TIGR01783">
    <property type="entry name" value="TonB-siderophor"/>
    <property type="match status" value="1"/>
</dbReference>
<dbReference type="AlphaFoldDB" id="A0A7X0JUE4"/>
<keyword evidence="11 14" id="KW-0472">Membrane</keyword>
<dbReference type="Gene3D" id="2.40.170.20">
    <property type="entry name" value="TonB-dependent receptor, beta-barrel domain"/>
    <property type="match status" value="1"/>
</dbReference>
<dbReference type="Gene3D" id="2.170.130.10">
    <property type="entry name" value="TonB-dependent receptor, plug domain"/>
    <property type="match status" value="1"/>
</dbReference>
<feature type="domain" description="TonB-dependent receptor-like beta-barrel" evidence="17">
    <location>
        <begin position="218"/>
        <end position="667"/>
    </location>
</feature>
<dbReference type="InterPro" id="IPR000531">
    <property type="entry name" value="Beta-barrel_TonB"/>
</dbReference>
<evidence type="ECO:0000259" key="17">
    <source>
        <dbReference type="Pfam" id="PF00593"/>
    </source>
</evidence>
<evidence type="ECO:0000256" key="13">
    <source>
        <dbReference type="ARBA" id="ARBA00023237"/>
    </source>
</evidence>
<evidence type="ECO:0000256" key="14">
    <source>
        <dbReference type="PROSITE-ProRule" id="PRU01360"/>
    </source>
</evidence>
<dbReference type="Proteomes" id="UP000528457">
    <property type="component" value="Unassembled WGS sequence"/>
</dbReference>
<keyword evidence="10 15" id="KW-0798">TonB box</keyword>
<keyword evidence="6 14" id="KW-0812">Transmembrane</keyword>
<dbReference type="InterPro" id="IPR039426">
    <property type="entry name" value="TonB-dep_rcpt-like"/>
</dbReference>
<evidence type="ECO:0000256" key="2">
    <source>
        <dbReference type="ARBA" id="ARBA00009810"/>
    </source>
</evidence>
<dbReference type="RefSeq" id="WP_208020148.1">
    <property type="nucleotide sequence ID" value="NZ_JAAONY010000002.1"/>
</dbReference>
<comment type="caution">
    <text evidence="19">The sequence shown here is derived from an EMBL/GenBank/DDBJ whole genome shotgun (WGS) entry which is preliminary data.</text>
</comment>
<dbReference type="GO" id="GO:0015891">
    <property type="term" value="P:siderophore transport"/>
    <property type="evidence" value="ECO:0007669"/>
    <property type="project" value="InterPro"/>
</dbReference>
<evidence type="ECO:0000313" key="20">
    <source>
        <dbReference type="Proteomes" id="UP000528457"/>
    </source>
</evidence>
<dbReference type="InParanoid" id="A0A7X0JUE4"/>
<organism evidence="19 20">
    <name type="scientific">Pseudoteredinibacter isoporae</name>
    <dbReference type="NCBI Taxonomy" id="570281"/>
    <lineage>
        <taxon>Bacteria</taxon>
        <taxon>Pseudomonadati</taxon>
        <taxon>Pseudomonadota</taxon>
        <taxon>Gammaproteobacteria</taxon>
        <taxon>Cellvibrionales</taxon>
        <taxon>Cellvibrionaceae</taxon>
        <taxon>Pseudoteredinibacter</taxon>
    </lineage>
</organism>
<dbReference type="GO" id="GO:0015344">
    <property type="term" value="F:siderophore uptake transmembrane transporter activity"/>
    <property type="evidence" value="ECO:0007669"/>
    <property type="project" value="TreeGrafter"/>
</dbReference>
<keyword evidence="13 14" id="KW-0998">Cell outer membrane</keyword>
<dbReference type="Pfam" id="PF00593">
    <property type="entry name" value="TonB_dep_Rec_b-barrel"/>
    <property type="match status" value="1"/>
</dbReference>
<keyword evidence="4 14" id="KW-1134">Transmembrane beta strand</keyword>
<dbReference type="Pfam" id="PF07715">
    <property type="entry name" value="Plug"/>
    <property type="match status" value="1"/>
</dbReference>
<dbReference type="PANTHER" id="PTHR32552:SF68">
    <property type="entry name" value="FERRICHROME OUTER MEMBRANE TRANSPORTER_PHAGE RECEPTOR"/>
    <property type="match status" value="1"/>
</dbReference>
<evidence type="ECO:0000256" key="16">
    <source>
        <dbReference type="SAM" id="SignalP"/>
    </source>
</evidence>
<dbReference type="EMBL" id="JACHHT010000002">
    <property type="protein sequence ID" value="MBB6521511.1"/>
    <property type="molecule type" value="Genomic_DNA"/>
</dbReference>
<dbReference type="SUPFAM" id="SSF56935">
    <property type="entry name" value="Porins"/>
    <property type="match status" value="1"/>
</dbReference>
<feature type="chain" id="PRO_5031201200" evidence="16">
    <location>
        <begin position="25"/>
        <end position="698"/>
    </location>
</feature>
<evidence type="ECO:0000256" key="7">
    <source>
        <dbReference type="ARBA" id="ARBA00022729"/>
    </source>
</evidence>
<comment type="subcellular location">
    <subcellularLocation>
        <location evidence="1 14">Cell outer membrane</location>
        <topology evidence="1 14">Multi-pass membrane protein</topology>
    </subcellularLocation>
</comment>
<accession>A0A7X0JUE4</accession>
<evidence type="ECO:0000256" key="11">
    <source>
        <dbReference type="ARBA" id="ARBA00023136"/>
    </source>
</evidence>
<sequence length="698" mass="78361">MNKMPLAVALIAANQALISGAVQAQENIEEIIVEGKYLSIDKINSVKTPTPILNVPQSLSIVSSAQIEEQAFRNIGDVLRYTPGLSISQGEGHRDAIIIRGIQTTADFFIDGLRDDVQYYRPLYNVEQVEVLRGSNALLFGRGGGGGVINRVAKKAKIGEDFTTLNVGVDTLGAYSVAGDSNFNLSDAAALRLNGYYQSLESHRDFYEGDSYAFNPTLTVKFSEQTSGEFSYEYVDDDRTVDRGVPSMNVDGGPDKPLEGYEDTFFGSPDQNRTTLEAHIWRANIKHEFSENLRGNIVAQYADYDKFYQNLYASEEVVVTNGRFTEVELDGYRDTTERENTIFQANLVGEFETGSLKHTVLFGAEFGKQDTKNARFDNVFADNNDDQMFIPFTAPLNIPAFSFSKEARNRQSEVEFASVYLQDQIDLTEQFKLIAGLRFDKFDIDVNDIRNNGQFNRVDEEVTPRLGFIYKPAENVSIYASYSETFLPRSGDQFLTLNLDSESTRPQFFENREVGLKWDLNDNLSLTTAVFELERESYTSVDPEDPSQVIVIEGSETKGFEIQLSGALTENWAITTGYAYLDGEVKRADGSGNSGNKTRQTPENMFSIWNSFRVNDQLRFGLGATYQDSFFVREDNSVEVPDYIRVDAAAYYDISENTTLQLNIENLFDEEYFPDAHSNDNISTGKPVNARLSITTKF</sequence>
<dbReference type="PANTHER" id="PTHR32552">
    <property type="entry name" value="FERRICHROME IRON RECEPTOR-RELATED"/>
    <property type="match status" value="1"/>
</dbReference>
<dbReference type="CDD" id="cd01347">
    <property type="entry name" value="ligand_gated_channel"/>
    <property type="match status" value="1"/>
</dbReference>
<keyword evidence="8" id="KW-0408">Iron</keyword>
<dbReference type="GO" id="GO:0038023">
    <property type="term" value="F:signaling receptor activity"/>
    <property type="evidence" value="ECO:0007669"/>
    <property type="project" value="InterPro"/>
</dbReference>
<keyword evidence="20" id="KW-1185">Reference proteome</keyword>
<feature type="signal peptide" evidence="16">
    <location>
        <begin position="1"/>
        <end position="24"/>
    </location>
</feature>
<dbReference type="InterPro" id="IPR036942">
    <property type="entry name" value="Beta-barrel_TonB_sf"/>
</dbReference>
<evidence type="ECO:0000256" key="6">
    <source>
        <dbReference type="ARBA" id="ARBA00022692"/>
    </source>
</evidence>
<evidence type="ECO:0000313" key="19">
    <source>
        <dbReference type="EMBL" id="MBB6521511.1"/>
    </source>
</evidence>
<name>A0A7X0JUE4_9GAMM</name>
<keyword evidence="3 14" id="KW-0813">Transport</keyword>
<evidence type="ECO:0000256" key="5">
    <source>
        <dbReference type="ARBA" id="ARBA00022496"/>
    </source>
</evidence>
<evidence type="ECO:0000256" key="12">
    <source>
        <dbReference type="ARBA" id="ARBA00023170"/>
    </source>
</evidence>
<keyword evidence="5" id="KW-0410">Iron transport</keyword>
<protein>
    <submittedName>
        <fullName evidence="19">Catecholate siderophore receptor</fullName>
    </submittedName>
</protein>
<evidence type="ECO:0000256" key="9">
    <source>
        <dbReference type="ARBA" id="ARBA00023065"/>
    </source>
</evidence>
<evidence type="ECO:0000256" key="8">
    <source>
        <dbReference type="ARBA" id="ARBA00023004"/>
    </source>
</evidence>
<gene>
    <name evidence="19" type="ORF">HNR48_001796</name>
</gene>
<reference evidence="19 20" key="1">
    <citation type="submission" date="2020-08" db="EMBL/GenBank/DDBJ databases">
        <title>Genomic Encyclopedia of Type Strains, Phase IV (KMG-IV): sequencing the most valuable type-strain genomes for metagenomic binning, comparative biology and taxonomic classification.</title>
        <authorList>
            <person name="Goeker M."/>
        </authorList>
    </citation>
    <scope>NUCLEOTIDE SEQUENCE [LARGE SCALE GENOMIC DNA]</scope>
    <source>
        <strain evidence="19 20">DSM 22368</strain>
    </source>
</reference>
<feature type="domain" description="TonB-dependent receptor plug" evidence="18">
    <location>
        <begin position="53"/>
        <end position="148"/>
    </location>
</feature>
<evidence type="ECO:0000256" key="4">
    <source>
        <dbReference type="ARBA" id="ARBA00022452"/>
    </source>
</evidence>
<keyword evidence="12 19" id="KW-0675">Receptor</keyword>
<comment type="similarity">
    <text evidence="2 14 15">Belongs to the TonB-dependent receptor family.</text>
</comment>
<dbReference type="InterPro" id="IPR037066">
    <property type="entry name" value="Plug_dom_sf"/>
</dbReference>
<dbReference type="PROSITE" id="PS52016">
    <property type="entry name" value="TONB_DEPENDENT_REC_3"/>
    <property type="match status" value="1"/>
</dbReference>
<dbReference type="InterPro" id="IPR012910">
    <property type="entry name" value="Plug_dom"/>
</dbReference>
<keyword evidence="9" id="KW-0406">Ion transport</keyword>
<evidence type="ECO:0000259" key="18">
    <source>
        <dbReference type="Pfam" id="PF07715"/>
    </source>
</evidence>
<dbReference type="InterPro" id="IPR010105">
    <property type="entry name" value="TonB_sidphr_rcpt"/>
</dbReference>
<evidence type="ECO:0000256" key="10">
    <source>
        <dbReference type="ARBA" id="ARBA00023077"/>
    </source>
</evidence>
<evidence type="ECO:0000256" key="1">
    <source>
        <dbReference type="ARBA" id="ARBA00004571"/>
    </source>
</evidence>
<proteinExistence type="inferred from homology"/>
<evidence type="ECO:0000256" key="15">
    <source>
        <dbReference type="RuleBase" id="RU003357"/>
    </source>
</evidence>
<dbReference type="FunCoup" id="A0A7X0JUE4">
    <property type="interactions" value="150"/>
</dbReference>
<dbReference type="GO" id="GO:0009279">
    <property type="term" value="C:cell outer membrane"/>
    <property type="evidence" value="ECO:0007669"/>
    <property type="project" value="UniProtKB-SubCell"/>
</dbReference>
<evidence type="ECO:0000256" key="3">
    <source>
        <dbReference type="ARBA" id="ARBA00022448"/>
    </source>
</evidence>
<keyword evidence="7 16" id="KW-0732">Signal</keyword>